<dbReference type="EMBL" id="LR796226">
    <property type="protein sequence ID" value="CAB4129038.1"/>
    <property type="molecule type" value="Genomic_DNA"/>
</dbReference>
<accession>A0A6J5L2T5</accession>
<gene>
    <name evidence="1" type="ORF">UFOVP111_142</name>
</gene>
<organism evidence="1">
    <name type="scientific">uncultured Caudovirales phage</name>
    <dbReference type="NCBI Taxonomy" id="2100421"/>
    <lineage>
        <taxon>Viruses</taxon>
        <taxon>Duplodnaviria</taxon>
        <taxon>Heunggongvirae</taxon>
        <taxon>Uroviricota</taxon>
        <taxon>Caudoviricetes</taxon>
        <taxon>Peduoviridae</taxon>
        <taxon>Maltschvirus</taxon>
        <taxon>Maltschvirus maltsch</taxon>
    </lineage>
</organism>
<sequence length="48" mass="5478">MNEKFLQELFWNACPASTNDDGSVNLSIKTHCVDYEVQVKFDDANDKP</sequence>
<proteinExistence type="predicted"/>
<name>A0A6J5L2T5_9CAUD</name>
<protein>
    <submittedName>
        <fullName evidence="1">Uncharacterized protein</fullName>
    </submittedName>
</protein>
<reference evidence="1" key="1">
    <citation type="submission" date="2020-04" db="EMBL/GenBank/DDBJ databases">
        <authorList>
            <person name="Chiriac C."/>
            <person name="Salcher M."/>
            <person name="Ghai R."/>
            <person name="Kavagutti S V."/>
        </authorList>
    </citation>
    <scope>NUCLEOTIDE SEQUENCE</scope>
</reference>
<evidence type="ECO:0000313" key="1">
    <source>
        <dbReference type="EMBL" id="CAB4129038.1"/>
    </source>
</evidence>
<feature type="non-terminal residue" evidence="1">
    <location>
        <position position="48"/>
    </location>
</feature>